<proteinExistence type="predicted"/>
<dbReference type="FunFam" id="2.60.40.10:FF:000943">
    <property type="entry name" value="Classical MHC class I molecule, alpha-chain"/>
    <property type="match status" value="1"/>
</dbReference>
<dbReference type="Gene3D" id="2.60.40.10">
    <property type="entry name" value="Immunoglobulins"/>
    <property type="match status" value="1"/>
</dbReference>
<dbReference type="InterPro" id="IPR013783">
    <property type="entry name" value="Ig-like_fold"/>
</dbReference>
<evidence type="ECO:0000313" key="5">
    <source>
        <dbReference type="Proteomes" id="UP000515150"/>
    </source>
</evidence>
<dbReference type="GO" id="GO:0005615">
    <property type="term" value="C:extracellular space"/>
    <property type="evidence" value="ECO:0007669"/>
    <property type="project" value="TreeGrafter"/>
</dbReference>
<evidence type="ECO:0000256" key="2">
    <source>
        <dbReference type="SAM" id="Phobius"/>
    </source>
</evidence>
<evidence type="ECO:0000256" key="3">
    <source>
        <dbReference type="SAM" id="SignalP"/>
    </source>
</evidence>
<dbReference type="AlphaFoldDB" id="A0A9W2Y8A4"/>
<dbReference type="InterPro" id="IPR011162">
    <property type="entry name" value="MHC_I/II-like_Ag-recog"/>
</dbReference>
<dbReference type="SUPFAM" id="SSF48726">
    <property type="entry name" value="Immunoglobulin"/>
    <property type="match status" value="1"/>
</dbReference>
<feature type="chain" id="PRO_5040958094" evidence="3">
    <location>
        <begin position="17"/>
        <end position="318"/>
    </location>
</feature>
<dbReference type="GeneID" id="114867657"/>
<dbReference type="InterPro" id="IPR050208">
    <property type="entry name" value="MHC_class-I_related"/>
</dbReference>
<keyword evidence="2" id="KW-0472">Membrane</keyword>
<sequence>MVKLSFLLLLVCCVSSVKHSLKYLLTLTTGIRDFPELEGALVIDDLQATYCYSDRRLVVSHDAWKKLIDEYKLHDQITRQCFEVLPRLYRTRLYNIMEHFNQSGDLMQLDLKTQTWIPLKPDITSIKQTWDADRSSNLERVDFITQIYPLWLKSYLGYKNNSLLRTVSPSVSLLQKSPSSPVSCFATGFYPDTADMFWLRNGEQMHEDVDRGEILPNPDGTFQMRVDLYLSSVKAKDWSRYDCVFKLSGVKDNVITKLDRAMIRTNEGSSEMSKFVVVGLVFLAMAAGIIGAGISRCHKKKKKNTRIPTELESWMDGR</sequence>
<keyword evidence="2" id="KW-1133">Transmembrane helix</keyword>
<organism evidence="5 6">
    <name type="scientific">Betta splendens</name>
    <name type="common">Siamese fighting fish</name>
    <dbReference type="NCBI Taxonomy" id="158456"/>
    <lineage>
        <taxon>Eukaryota</taxon>
        <taxon>Metazoa</taxon>
        <taxon>Chordata</taxon>
        <taxon>Craniata</taxon>
        <taxon>Vertebrata</taxon>
        <taxon>Euteleostomi</taxon>
        <taxon>Actinopterygii</taxon>
        <taxon>Neopterygii</taxon>
        <taxon>Teleostei</taxon>
        <taxon>Neoteleostei</taxon>
        <taxon>Acanthomorphata</taxon>
        <taxon>Anabantaria</taxon>
        <taxon>Anabantiformes</taxon>
        <taxon>Anabantoidei</taxon>
        <taxon>Osphronemidae</taxon>
        <taxon>Betta</taxon>
    </lineage>
</organism>
<protein>
    <submittedName>
        <fullName evidence="6">Major histocompatibility complex class I-related gene protein-like isoform X2</fullName>
    </submittedName>
</protein>
<accession>A0A9W2Y8A4</accession>
<feature type="signal peptide" evidence="3">
    <location>
        <begin position="1"/>
        <end position="16"/>
    </location>
</feature>
<dbReference type="Proteomes" id="UP000515150">
    <property type="component" value="Chromosome 13"/>
</dbReference>
<dbReference type="InterPro" id="IPR037055">
    <property type="entry name" value="MHC_I-like_Ag-recog_sf"/>
</dbReference>
<evidence type="ECO:0000259" key="4">
    <source>
        <dbReference type="PROSITE" id="PS50835"/>
    </source>
</evidence>
<keyword evidence="5" id="KW-1185">Reference proteome</keyword>
<keyword evidence="2" id="KW-0812">Transmembrane</keyword>
<evidence type="ECO:0000313" key="6">
    <source>
        <dbReference type="RefSeq" id="XP_055370276.1"/>
    </source>
</evidence>
<dbReference type="RefSeq" id="XP_055370276.1">
    <property type="nucleotide sequence ID" value="XM_055514301.1"/>
</dbReference>
<dbReference type="InterPro" id="IPR036179">
    <property type="entry name" value="Ig-like_dom_sf"/>
</dbReference>
<dbReference type="Gene3D" id="3.30.500.10">
    <property type="entry name" value="MHC class I-like antigen recognition-like"/>
    <property type="match status" value="2"/>
</dbReference>
<dbReference type="InterPro" id="IPR003597">
    <property type="entry name" value="Ig_C1-set"/>
</dbReference>
<dbReference type="SUPFAM" id="SSF54452">
    <property type="entry name" value="MHC antigen-recognition domain"/>
    <property type="match status" value="1"/>
</dbReference>
<feature type="transmembrane region" description="Helical" evidence="2">
    <location>
        <begin position="275"/>
        <end position="294"/>
    </location>
</feature>
<dbReference type="PANTHER" id="PTHR16675">
    <property type="entry name" value="MHC CLASS I-RELATED"/>
    <property type="match status" value="1"/>
</dbReference>
<dbReference type="GO" id="GO:0009897">
    <property type="term" value="C:external side of plasma membrane"/>
    <property type="evidence" value="ECO:0007669"/>
    <property type="project" value="TreeGrafter"/>
</dbReference>
<dbReference type="PROSITE" id="PS50835">
    <property type="entry name" value="IG_LIKE"/>
    <property type="match status" value="1"/>
</dbReference>
<dbReference type="Pfam" id="PF07654">
    <property type="entry name" value="C1-set"/>
    <property type="match status" value="1"/>
</dbReference>
<reference evidence="6" key="1">
    <citation type="submission" date="2025-08" db="UniProtKB">
        <authorList>
            <consortium name="RefSeq"/>
        </authorList>
    </citation>
    <scope>IDENTIFICATION</scope>
</reference>
<evidence type="ECO:0000256" key="1">
    <source>
        <dbReference type="ARBA" id="ARBA00023180"/>
    </source>
</evidence>
<dbReference type="PANTHER" id="PTHR16675:SF237">
    <property type="entry name" value="MHC CLASS I ANTIGEN TRANSCRIPT VARIANT 1-RELATED"/>
    <property type="match status" value="1"/>
</dbReference>
<dbReference type="GO" id="GO:0006955">
    <property type="term" value="P:immune response"/>
    <property type="evidence" value="ECO:0007669"/>
    <property type="project" value="TreeGrafter"/>
</dbReference>
<dbReference type="InterPro" id="IPR007110">
    <property type="entry name" value="Ig-like_dom"/>
</dbReference>
<keyword evidence="3" id="KW-0732">Signal</keyword>
<feature type="domain" description="Ig-like" evidence="4">
    <location>
        <begin position="169"/>
        <end position="256"/>
    </location>
</feature>
<name>A0A9W2Y8A4_BETSP</name>
<dbReference type="SMART" id="SM00407">
    <property type="entry name" value="IGc1"/>
    <property type="match status" value="1"/>
</dbReference>
<keyword evidence="1" id="KW-0325">Glycoprotein</keyword>
<gene>
    <name evidence="6" type="primary">LOC114867657</name>
</gene>